<comment type="caution">
    <text evidence="2">The sequence shown here is derived from an EMBL/GenBank/DDBJ whole genome shotgun (WGS) entry which is preliminary data.</text>
</comment>
<name>A0AAW0MFC8_9GOBI</name>
<evidence type="ECO:0000313" key="2">
    <source>
        <dbReference type="EMBL" id="KAK7877559.1"/>
    </source>
</evidence>
<sequence length="175" mass="20579">MITLLLVHQQDFTCFWKVDSLLLNCSDEAPECLGCQCVCEFSVTLFFGELVLYLTSHFEHNELAYDLPILANEPKNERQQDSPGQALYRSVVSEQGLHLRPENVTESKRETFTQRKTERRGGGRERKKERGREKGEEEREGRERKREGERRGEEEKGRRERITDRLTYLLIDSEQ</sequence>
<dbReference type="AlphaFoldDB" id="A0AAW0MFC8"/>
<dbReference type="EMBL" id="JBBPFD010000686">
    <property type="protein sequence ID" value="KAK7877559.1"/>
    <property type="molecule type" value="Genomic_DNA"/>
</dbReference>
<feature type="region of interest" description="Disordered" evidence="1">
    <location>
        <begin position="98"/>
        <end position="175"/>
    </location>
</feature>
<dbReference type="Proteomes" id="UP001460270">
    <property type="component" value="Unassembled WGS sequence"/>
</dbReference>
<evidence type="ECO:0000313" key="3">
    <source>
        <dbReference type="Proteomes" id="UP001460270"/>
    </source>
</evidence>
<keyword evidence="3" id="KW-1185">Reference proteome</keyword>
<proteinExistence type="predicted"/>
<feature type="compositionally biased region" description="Basic and acidic residues" evidence="1">
    <location>
        <begin position="98"/>
        <end position="164"/>
    </location>
</feature>
<evidence type="ECO:0000256" key="1">
    <source>
        <dbReference type="SAM" id="MobiDB-lite"/>
    </source>
</evidence>
<reference evidence="3" key="1">
    <citation type="submission" date="2024-04" db="EMBL/GenBank/DDBJ databases">
        <title>Salinicola lusitanus LLJ914,a marine bacterium isolated from the Okinawa Trough.</title>
        <authorList>
            <person name="Li J."/>
        </authorList>
    </citation>
    <scope>NUCLEOTIDE SEQUENCE [LARGE SCALE GENOMIC DNA]</scope>
</reference>
<organism evidence="2 3">
    <name type="scientific">Mugilogobius chulae</name>
    <name type="common">yellowstripe goby</name>
    <dbReference type="NCBI Taxonomy" id="88201"/>
    <lineage>
        <taxon>Eukaryota</taxon>
        <taxon>Metazoa</taxon>
        <taxon>Chordata</taxon>
        <taxon>Craniata</taxon>
        <taxon>Vertebrata</taxon>
        <taxon>Euteleostomi</taxon>
        <taxon>Actinopterygii</taxon>
        <taxon>Neopterygii</taxon>
        <taxon>Teleostei</taxon>
        <taxon>Neoteleostei</taxon>
        <taxon>Acanthomorphata</taxon>
        <taxon>Gobiaria</taxon>
        <taxon>Gobiiformes</taxon>
        <taxon>Gobioidei</taxon>
        <taxon>Gobiidae</taxon>
        <taxon>Gobionellinae</taxon>
        <taxon>Mugilogobius</taxon>
    </lineage>
</organism>
<gene>
    <name evidence="2" type="ORF">WMY93_031747</name>
</gene>
<protein>
    <submittedName>
        <fullName evidence="2">Uncharacterized protein</fullName>
    </submittedName>
</protein>
<accession>A0AAW0MFC8</accession>